<dbReference type="OrthoDB" id="10058284at2759"/>
<proteinExistence type="predicted"/>
<evidence type="ECO:0000313" key="1">
    <source>
        <dbReference type="EnsemblMetazoa" id="Aqu2.1.08355_001"/>
    </source>
</evidence>
<sequence>MLQALPDQQLAHYVLCGLQDEFRIGFTRQCILTAASTNLSLAYQQSQVVGEYLPQELAAGRMQGPLPASKLDCHPLHMNIVGVVPKGHISEQWRMITDLSFPEGSSVNGWVDSALCSLKYTSINRVAEVIANLGAAR</sequence>
<dbReference type="EnsemblMetazoa" id="Aqu2.1.08355_001">
    <property type="protein sequence ID" value="Aqu2.1.08355_001"/>
    <property type="gene ID" value="Aqu2.1.08355"/>
</dbReference>
<organism evidence="1">
    <name type="scientific">Amphimedon queenslandica</name>
    <name type="common">Sponge</name>
    <dbReference type="NCBI Taxonomy" id="400682"/>
    <lineage>
        <taxon>Eukaryota</taxon>
        <taxon>Metazoa</taxon>
        <taxon>Porifera</taxon>
        <taxon>Demospongiae</taxon>
        <taxon>Heteroscleromorpha</taxon>
        <taxon>Haplosclerida</taxon>
        <taxon>Niphatidae</taxon>
        <taxon>Amphimedon</taxon>
    </lineage>
</organism>
<dbReference type="AlphaFoldDB" id="A0A1X7T1M7"/>
<accession>A0A1X7T1M7</accession>
<dbReference type="InParanoid" id="A0A1X7T1M7"/>
<reference evidence="1" key="1">
    <citation type="submission" date="2017-05" db="UniProtKB">
        <authorList>
            <consortium name="EnsemblMetazoa"/>
        </authorList>
    </citation>
    <scope>IDENTIFICATION</scope>
</reference>
<name>A0A1X7T1M7_AMPQE</name>
<protein>
    <submittedName>
        <fullName evidence="1">Uncharacterized protein</fullName>
    </submittedName>
</protein>